<reference evidence="1 2" key="1">
    <citation type="submission" date="2016-10" db="EMBL/GenBank/DDBJ databases">
        <authorList>
            <person name="Varghese N."/>
            <person name="Submissions S."/>
        </authorList>
    </citation>
    <scope>NUCLEOTIDE SEQUENCE [LARGE SCALE GENOMIC DNA]</scope>
    <source>
        <strain evidence="1 2">DSM 16733</strain>
    </source>
</reference>
<accession>A0AAX2DH90</accession>
<name>A0AAX2DH90_9PSED</name>
<gene>
    <name evidence="1" type="ORF">SAMN05216476_3992</name>
</gene>
<evidence type="ECO:0000313" key="1">
    <source>
        <dbReference type="EMBL" id="SDU65149.1"/>
    </source>
</evidence>
<evidence type="ECO:0000313" key="2">
    <source>
        <dbReference type="Proteomes" id="UP000183772"/>
    </source>
</evidence>
<dbReference type="AlphaFoldDB" id="A0AAX2DH90"/>
<sequence>MTQQLNHLSLHLFILVCSATRTVANQGAPSSAKT</sequence>
<keyword evidence="2" id="KW-1185">Reference proteome</keyword>
<organism evidence="1 2">
    <name type="scientific">Pseudomonas mediterranea</name>
    <dbReference type="NCBI Taxonomy" id="183795"/>
    <lineage>
        <taxon>Bacteria</taxon>
        <taxon>Pseudomonadati</taxon>
        <taxon>Pseudomonadota</taxon>
        <taxon>Gammaproteobacteria</taxon>
        <taxon>Pseudomonadales</taxon>
        <taxon>Pseudomonadaceae</taxon>
        <taxon>Pseudomonas</taxon>
    </lineage>
</organism>
<dbReference type="Proteomes" id="UP000183772">
    <property type="component" value="Chromosome I"/>
</dbReference>
<proteinExistence type="predicted"/>
<protein>
    <submittedName>
        <fullName evidence="1">Uncharacterized protein</fullName>
    </submittedName>
</protein>
<dbReference type="EMBL" id="LT629790">
    <property type="protein sequence ID" value="SDU65149.1"/>
    <property type="molecule type" value="Genomic_DNA"/>
</dbReference>